<name>A0ABY5D0X4_9ACTN</name>
<gene>
    <name evidence="1" type="ORF">NE857_21900</name>
</gene>
<accession>A0ABY5D0X4</accession>
<proteinExistence type="predicted"/>
<dbReference type="EMBL" id="CP099837">
    <property type="protein sequence ID" value="USY17972.1"/>
    <property type="molecule type" value="Genomic_DNA"/>
</dbReference>
<reference evidence="1" key="1">
    <citation type="submission" date="2022-06" db="EMBL/GenBank/DDBJ databases">
        <authorList>
            <person name="Ping M."/>
        </authorList>
    </citation>
    <scope>NUCLEOTIDE SEQUENCE</scope>
    <source>
        <strain evidence="1">JCM11759T</strain>
    </source>
</reference>
<evidence type="ECO:0000313" key="2">
    <source>
        <dbReference type="Proteomes" id="UP001055940"/>
    </source>
</evidence>
<dbReference type="Proteomes" id="UP001055940">
    <property type="component" value="Chromosome"/>
</dbReference>
<evidence type="ECO:0000313" key="1">
    <source>
        <dbReference type="EMBL" id="USY17972.1"/>
    </source>
</evidence>
<protein>
    <submittedName>
        <fullName evidence="1">Uncharacterized protein</fullName>
    </submittedName>
</protein>
<sequence length="456" mass="48709">MDKRPSVLVLGPVPLVREAVWALVDADHTIRAQAPYRADEDILDAVRAFQHQGALESGFAEAFAEPLPGEVPLTEPGAYVSARHPRVRYHVRIHPVTAPPLEANTVALPALCGTQPLPFLTALGVVVLLEASRPPASAQPRLSWSRQDGQALITAPGASMEQIVAALVDCVHTMFAQDQVIWGVNRFPPPREAGQTGGDPLRVPMAHANALTAQVRAHSGPAGVRWLERLVNLSTPDSSGRVALSPFLAPRGRQSTRTFFEFPLNLVAEDPNRFLSEALTGWRRVIGCTGENLDYSAPVDAVEAGDGQAYSRGVPGPTWLATQALALTEVAQRPDAAGPATLWHSLPGLSATGSFLDAAMVWPLWDTPLTCEEITALVQDPGYGVRVVHDVGRGPTVGVNLDPGPVRGTWARATQRGVFTAGAALRHVRAKSLGPLVPHLPWVDRGAAPHQSREAV</sequence>
<organism evidence="1 2">
    <name type="scientific">Nocardiopsis exhalans</name>
    <dbReference type="NCBI Taxonomy" id="163604"/>
    <lineage>
        <taxon>Bacteria</taxon>
        <taxon>Bacillati</taxon>
        <taxon>Actinomycetota</taxon>
        <taxon>Actinomycetes</taxon>
        <taxon>Streptosporangiales</taxon>
        <taxon>Nocardiopsidaceae</taxon>
        <taxon>Nocardiopsis</taxon>
    </lineage>
</organism>
<dbReference type="RefSeq" id="WP_254417462.1">
    <property type="nucleotide sequence ID" value="NZ_BAAAJB010000011.1"/>
</dbReference>
<keyword evidence="2" id="KW-1185">Reference proteome</keyword>